<keyword evidence="2 5" id="KW-0812">Transmembrane</keyword>
<dbReference type="Proteomes" id="UP001162131">
    <property type="component" value="Unassembled WGS sequence"/>
</dbReference>
<dbReference type="PIRSF" id="PIRSF005799">
    <property type="entry name" value="UDP-gal_transpt"/>
    <property type="match status" value="1"/>
</dbReference>
<feature type="transmembrane region" description="Helical" evidence="5">
    <location>
        <begin position="284"/>
        <end position="301"/>
    </location>
</feature>
<dbReference type="EMBL" id="CAJZBQ010000041">
    <property type="protein sequence ID" value="CAG9326609.1"/>
    <property type="molecule type" value="Genomic_DNA"/>
</dbReference>
<gene>
    <name evidence="6" type="ORF">BSTOLATCC_MIC41883</name>
</gene>
<evidence type="ECO:0000256" key="2">
    <source>
        <dbReference type="ARBA" id="ARBA00022692"/>
    </source>
</evidence>
<sequence length="368" mass="41643">MSNKPSKQADIELSFAKTDQGEFKLIPTNEIKEELDSSFVSKKPPNSDNYIKAFMILFAIGIKVWQPLAISASRREDGKYNYNKTTMVILVELAKLIVCGSALIITLANTEGIRRRALTNLKFRESLHFLVPAVFYAGSNTLVYYGLSYIDPALFHVFGNIRIITAGVLYRIIMGKKLSDIQWLSLILLTCGAVLATPGVSEASFDGSKTFVGLLFITLMCLLSTSASIYTEMYFKKTKELSIWYQNSVLYIYGIIVNAIYLFYTEESDNSQPGVFEGWDIYTFQVLFVQSTMGLSLSFLFKFLDNIIYVISLTVSMFITAFLSSILFEFEFNLAFICALVVVTAAIYLYNRSKILEKYDIDEKNFNL</sequence>
<name>A0AAU9JNP4_9CILI</name>
<feature type="transmembrane region" description="Helical" evidence="5">
    <location>
        <begin position="243"/>
        <end position="264"/>
    </location>
</feature>
<feature type="transmembrane region" description="Helical" evidence="5">
    <location>
        <begin position="129"/>
        <end position="147"/>
    </location>
</feature>
<keyword evidence="7" id="KW-1185">Reference proteome</keyword>
<dbReference type="GO" id="GO:0015165">
    <property type="term" value="F:pyrimidine nucleotide-sugar transmembrane transporter activity"/>
    <property type="evidence" value="ECO:0007669"/>
    <property type="project" value="InterPro"/>
</dbReference>
<proteinExistence type="predicted"/>
<evidence type="ECO:0000256" key="3">
    <source>
        <dbReference type="ARBA" id="ARBA00022989"/>
    </source>
</evidence>
<dbReference type="PANTHER" id="PTHR10231">
    <property type="entry name" value="NUCLEOTIDE-SUGAR TRANSMEMBRANE TRANSPORTER"/>
    <property type="match status" value="1"/>
</dbReference>
<comment type="caution">
    <text evidence="6">The sequence shown here is derived from an EMBL/GenBank/DDBJ whole genome shotgun (WGS) entry which is preliminary data.</text>
</comment>
<dbReference type="Pfam" id="PF04142">
    <property type="entry name" value="Nuc_sug_transp"/>
    <property type="match status" value="1"/>
</dbReference>
<keyword evidence="4 5" id="KW-0472">Membrane</keyword>
<dbReference type="SUPFAM" id="SSF103481">
    <property type="entry name" value="Multidrug resistance efflux transporter EmrE"/>
    <property type="match status" value="1"/>
</dbReference>
<feature type="transmembrane region" description="Helical" evidence="5">
    <location>
        <begin position="153"/>
        <end position="174"/>
    </location>
</feature>
<dbReference type="NCBIfam" id="TIGR00803">
    <property type="entry name" value="nst"/>
    <property type="match status" value="1"/>
</dbReference>
<dbReference type="AlphaFoldDB" id="A0AAU9JNP4"/>
<comment type="subcellular location">
    <subcellularLocation>
        <location evidence="1">Membrane</location>
        <topology evidence="1">Multi-pass membrane protein</topology>
    </subcellularLocation>
</comment>
<evidence type="ECO:0000313" key="6">
    <source>
        <dbReference type="EMBL" id="CAG9326609.1"/>
    </source>
</evidence>
<evidence type="ECO:0000256" key="4">
    <source>
        <dbReference type="ARBA" id="ARBA00023136"/>
    </source>
</evidence>
<accession>A0AAU9JNP4</accession>
<feature type="transmembrane region" description="Helical" evidence="5">
    <location>
        <begin position="88"/>
        <end position="108"/>
    </location>
</feature>
<evidence type="ECO:0000256" key="1">
    <source>
        <dbReference type="ARBA" id="ARBA00004141"/>
    </source>
</evidence>
<reference evidence="6" key="1">
    <citation type="submission" date="2021-09" db="EMBL/GenBank/DDBJ databases">
        <authorList>
            <consortium name="AG Swart"/>
            <person name="Singh M."/>
            <person name="Singh A."/>
            <person name="Seah K."/>
            <person name="Emmerich C."/>
        </authorList>
    </citation>
    <scope>NUCLEOTIDE SEQUENCE</scope>
    <source>
        <strain evidence="6">ATCC30299</strain>
    </source>
</reference>
<evidence type="ECO:0000256" key="5">
    <source>
        <dbReference type="SAM" id="Phobius"/>
    </source>
</evidence>
<dbReference type="GO" id="GO:0000139">
    <property type="term" value="C:Golgi membrane"/>
    <property type="evidence" value="ECO:0007669"/>
    <property type="project" value="InterPro"/>
</dbReference>
<feature type="transmembrane region" description="Helical" evidence="5">
    <location>
        <begin position="334"/>
        <end position="351"/>
    </location>
</feature>
<dbReference type="InterPro" id="IPR007271">
    <property type="entry name" value="Nuc_sug_transpt"/>
</dbReference>
<feature type="transmembrane region" description="Helical" evidence="5">
    <location>
        <begin position="50"/>
        <end position="68"/>
    </location>
</feature>
<dbReference type="InterPro" id="IPR037185">
    <property type="entry name" value="EmrE-like"/>
</dbReference>
<feature type="transmembrane region" description="Helical" evidence="5">
    <location>
        <begin position="211"/>
        <end position="231"/>
    </location>
</feature>
<protein>
    <submittedName>
        <fullName evidence="6">Uncharacterized protein</fullName>
    </submittedName>
</protein>
<keyword evidence="3 5" id="KW-1133">Transmembrane helix</keyword>
<feature type="transmembrane region" description="Helical" evidence="5">
    <location>
        <begin position="308"/>
        <end position="328"/>
    </location>
</feature>
<feature type="transmembrane region" description="Helical" evidence="5">
    <location>
        <begin position="181"/>
        <end position="199"/>
    </location>
</feature>
<organism evidence="6 7">
    <name type="scientific">Blepharisma stoltei</name>
    <dbReference type="NCBI Taxonomy" id="1481888"/>
    <lineage>
        <taxon>Eukaryota</taxon>
        <taxon>Sar</taxon>
        <taxon>Alveolata</taxon>
        <taxon>Ciliophora</taxon>
        <taxon>Postciliodesmatophora</taxon>
        <taxon>Heterotrichea</taxon>
        <taxon>Heterotrichida</taxon>
        <taxon>Blepharismidae</taxon>
        <taxon>Blepharisma</taxon>
    </lineage>
</organism>
<evidence type="ECO:0000313" key="7">
    <source>
        <dbReference type="Proteomes" id="UP001162131"/>
    </source>
</evidence>